<evidence type="ECO:0000256" key="7">
    <source>
        <dbReference type="PROSITE-ProRule" id="PRU00464"/>
    </source>
</evidence>
<comment type="catalytic activity">
    <reaction evidence="3">
        <text>adenosine 5'-phosphoramidate + H2O = NH4(+) + AMP</text>
        <dbReference type="Rhea" id="RHEA:67916"/>
        <dbReference type="ChEBI" id="CHEBI:15377"/>
        <dbReference type="ChEBI" id="CHEBI:28938"/>
        <dbReference type="ChEBI" id="CHEBI:57890"/>
        <dbReference type="ChEBI" id="CHEBI:456215"/>
    </reaction>
</comment>
<evidence type="ECO:0000313" key="10">
    <source>
        <dbReference type="EMBL" id="KAG7306766.1"/>
    </source>
</evidence>
<dbReference type="PANTHER" id="PTHR12486:SF5">
    <property type="entry name" value="ADENOSINE 5'-MONOPHOSPHORAMIDASE HINT3"/>
    <property type="match status" value="1"/>
</dbReference>
<keyword evidence="8" id="KW-1133">Transmembrane helix</keyword>
<evidence type="ECO:0000256" key="3">
    <source>
        <dbReference type="ARBA" id="ARBA00024472"/>
    </source>
</evidence>
<keyword evidence="11" id="KW-1185">Reference proteome</keyword>
<dbReference type="Pfam" id="PF11969">
    <property type="entry name" value="DcpS_C"/>
    <property type="match status" value="1"/>
</dbReference>
<reference evidence="10 11" key="1">
    <citation type="submission" date="2021-06" db="EMBL/GenBank/DDBJ databases">
        <title>A haploid diamondback moth (Plutella xylostella L.) genome assembly resolves 31 chromosomes and identifies a diamide resistance mutation.</title>
        <authorList>
            <person name="Ward C.M."/>
            <person name="Perry K.D."/>
            <person name="Baker G."/>
            <person name="Powis K."/>
            <person name="Heckel D.G."/>
            <person name="Baxter S.W."/>
        </authorList>
    </citation>
    <scope>NUCLEOTIDE SEQUENCE [LARGE SCALE GENOMIC DNA]</scope>
    <source>
        <strain evidence="10 11">LV</strain>
        <tissue evidence="10">Single pupa</tissue>
    </source>
</reference>
<dbReference type="PRINTS" id="PR00332">
    <property type="entry name" value="HISTRIAD"/>
</dbReference>
<keyword evidence="8" id="KW-0812">Transmembrane</keyword>
<organism evidence="10 11">
    <name type="scientific">Plutella xylostella</name>
    <name type="common">Diamondback moth</name>
    <name type="synonym">Plutella maculipennis</name>
    <dbReference type="NCBI Taxonomy" id="51655"/>
    <lineage>
        <taxon>Eukaryota</taxon>
        <taxon>Metazoa</taxon>
        <taxon>Ecdysozoa</taxon>
        <taxon>Arthropoda</taxon>
        <taxon>Hexapoda</taxon>
        <taxon>Insecta</taxon>
        <taxon>Pterygota</taxon>
        <taxon>Neoptera</taxon>
        <taxon>Endopterygota</taxon>
        <taxon>Lepidoptera</taxon>
        <taxon>Glossata</taxon>
        <taxon>Ditrysia</taxon>
        <taxon>Yponomeutoidea</taxon>
        <taxon>Plutellidae</taxon>
        <taxon>Plutella</taxon>
    </lineage>
</organism>
<keyword evidence="2" id="KW-0378">Hydrolase</keyword>
<dbReference type="InterPro" id="IPR036265">
    <property type="entry name" value="HIT-like_sf"/>
</dbReference>
<evidence type="ECO:0000256" key="6">
    <source>
        <dbReference type="ARBA" id="ARBA00042361"/>
    </source>
</evidence>
<proteinExistence type="inferred from homology"/>
<feature type="transmembrane region" description="Helical" evidence="8">
    <location>
        <begin position="42"/>
        <end position="61"/>
    </location>
</feature>
<dbReference type="SUPFAM" id="SSF54197">
    <property type="entry name" value="HIT-like"/>
    <property type="match status" value="1"/>
</dbReference>
<dbReference type="PANTHER" id="PTHR12486">
    <property type="entry name" value="APRATAXIN-RELATED"/>
    <property type="match status" value="1"/>
</dbReference>
<evidence type="ECO:0000256" key="8">
    <source>
        <dbReference type="SAM" id="Phobius"/>
    </source>
</evidence>
<evidence type="ECO:0000313" key="11">
    <source>
        <dbReference type="Proteomes" id="UP000823941"/>
    </source>
</evidence>
<dbReference type="InterPro" id="IPR011146">
    <property type="entry name" value="HIT-like"/>
</dbReference>
<name>A0ABQ7QNY7_PLUXY</name>
<dbReference type="Gene3D" id="3.30.428.10">
    <property type="entry name" value="HIT-like"/>
    <property type="match status" value="1"/>
</dbReference>
<evidence type="ECO:0000256" key="5">
    <source>
        <dbReference type="ARBA" id="ARBA00039802"/>
    </source>
</evidence>
<evidence type="ECO:0000259" key="9">
    <source>
        <dbReference type="PROSITE" id="PS51084"/>
    </source>
</evidence>
<keyword evidence="1" id="KW-0547">Nucleotide-binding</keyword>
<feature type="short sequence motif" description="Histidine triad motif" evidence="7">
    <location>
        <begin position="164"/>
        <end position="168"/>
    </location>
</feature>
<sequence length="201" mass="23078">MHGAKRQKDSCFVFNAHSKMPILANIFHFIWKKLKSSKVSNILRIFFGLSFVLYIILIMSAPTTPEAAKSACIFCNIANKLTDTEILFEDEEVCVFRDIKPASKYHVLVIPKRHIEDAKALVPADKELVERMLSVAKELLAKNNYSEDAARLGFHWPPFRSVHHLHLHVIAPEADMGYVSRLVFMKNSYWFVSPEYVISKL</sequence>
<feature type="domain" description="HIT" evidence="9">
    <location>
        <begin position="73"/>
        <end position="181"/>
    </location>
</feature>
<dbReference type="Proteomes" id="UP000823941">
    <property type="component" value="Chromosome 11"/>
</dbReference>
<evidence type="ECO:0000256" key="1">
    <source>
        <dbReference type="ARBA" id="ARBA00022741"/>
    </source>
</evidence>
<evidence type="ECO:0000256" key="4">
    <source>
        <dbReference type="ARBA" id="ARBA00025764"/>
    </source>
</evidence>
<protein>
    <recommendedName>
        <fullName evidence="5">Adenosine 5'-monophosphoramidase HINT3</fullName>
    </recommendedName>
    <alternativeName>
        <fullName evidence="6">Histidine triad nucleotide-binding protein 3</fullName>
    </alternativeName>
</protein>
<evidence type="ECO:0000256" key="2">
    <source>
        <dbReference type="ARBA" id="ARBA00022801"/>
    </source>
</evidence>
<keyword evidence="8" id="KW-0472">Membrane</keyword>
<comment type="similarity">
    <text evidence="4">Belongs to the HINT family.</text>
</comment>
<dbReference type="EMBL" id="JAHIBW010000011">
    <property type="protein sequence ID" value="KAG7306766.1"/>
    <property type="molecule type" value="Genomic_DNA"/>
</dbReference>
<accession>A0ABQ7QNY7</accession>
<dbReference type="InterPro" id="IPR001310">
    <property type="entry name" value="Histidine_triad_HIT"/>
</dbReference>
<comment type="caution">
    <text evidence="10">The sequence shown here is derived from an EMBL/GenBank/DDBJ whole genome shotgun (WGS) entry which is preliminary data.</text>
</comment>
<gene>
    <name evidence="10" type="ORF">JYU34_008199</name>
</gene>
<dbReference type="PROSITE" id="PS51084">
    <property type="entry name" value="HIT_2"/>
    <property type="match status" value="1"/>
</dbReference>